<evidence type="ECO:0000259" key="7">
    <source>
        <dbReference type="Pfam" id="PF00551"/>
    </source>
</evidence>
<dbReference type="Proteomes" id="UP000006898">
    <property type="component" value="Chromosome"/>
</dbReference>
<dbReference type="Pfam" id="PF02911">
    <property type="entry name" value="Formyl_trans_C"/>
    <property type="match status" value="1"/>
</dbReference>
<sequence length="311" mass="32776">MRVSFMGTPAFALPSLTALMAAGHDICLVVTQPDRPAGRGRVPTPPPVKLAAQELGLPILQPEKVGESAIISALQAAQPEAIIVVAYGQLLPKPILTLPPYGCLNLHASLLPKYRGAAPIPQAIIQGETATGVTIMQIEARMDAGPILMQQREPIGPRDTAGTVGERLAVIGSQLLCQAIDQVARKTVHPIPQDEGLATYAPKLTVGDTHLDWARDARILDCLIRGLCPVPGAATSFEGRRVKVLEATVEAVVDPSPGTVCAVDQKKGILIAARSGGLWLAQVQPENRRVMTAAAFASGYRVRPGDVFGPS</sequence>
<evidence type="ECO:0000313" key="10">
    <source>
        <dbReference type="Proteomes" id="UP000006898"/>
    </source>
</evidence>
<dbReference type="FunFam" id="3.40.50.12230:FF:000001">
    <property type="entry name" value="Methionyl-tRNA formyltransferase"/>
    <property type="match status" value="1"/>
</dbReference>
<feature type="chain" id="PRO_5003074563" description="Methionyl-tRNA formyltransferase" evidence="6">
    <location>
        <begin position="22"/>
        <end position="311"/>
    </location>
</feature>
<dbReference type="HOGENOM" id="CLU_033347_2_0_0"/>
<dbReference type="InterPro" id="IPR044135">
    <property type="entry name" value="Met-tRNA-FMT_C"/>
</dbReference>
<dbReference type="eggNOG" id="COG0223">
    <property type="taxonomic scope" value="Bacteria"/>
</dbReference>
<dbReference type="InterPro" id="IPR036477">
    <property type="entry name" value="Formyl_transf_N_sf"/>
</dbReference>
<dbReference type="GO" id="GO:0005829">
    <property type="term" value="C:cytosol"/>
    <property type="evidence" value="ECO:0007669"/>
    <property type="project" value="TreeGrafter"/>
</dbReference>
<evidence type="ECO:0000256" key="3">
    <source>
        <dbReference type="ARBA" id="ARBA00022679"/>
    </source>
</evidence>
<keyword evidence="3 5" id="KW-0808">Transferase</keyword>
<dbReference type="GO" id="GO:0004479">
    <property type="term" value="F:methionyl-tRNA formyltransferase activity"/>
    <property type="evidence" value="ECO:0007669"/>
    <property type="project" value="UniProtKB-UniRule"/>
</dbReference>
<feature type="domain" description="Formyl transferase N-terminal" evidence="7">
    <location>
        <begin position="2"/>
        <end position="180"/>
    </location>
</feature>
<comment type="catalytic activity">
    <reaction evidence="5">
        <text>L-methionyl-tRNA(fMet) + (6R)-10-formyltetrahydrofolate = N-formyl-L-methionyl-tRNA(fMet) + (6S)-5,6,7,8-tetrahydrofolate + H(+)</text>
        <dbReference type="Rhea" id="RHEA:24380"/>
        <dbReference type="Rhea" id="RHEA-COMP:9952"/>
        <dbReference type="Rhea" id="RHEA-COMP:9953"/>
        <dbReference type="ChEBI" id="CHEBI:15378"/>
        <dbReference type="ChEBI" id="CHEBI:57453"/>
        <dbReference type="ChEBI" id="CHEBI:78530"/>
        <dbReference type="ChEBI" id="CHEBI:78844"/>
        <dbReference type="ChEBI" id="CHEBI:195366"/>
        <dbReference type="EC" id="2.1.2.9"/>
    </reaction>
</comment>
<dbReference type="Pfam" id="PF00551">
    <property type="entry name" value="Formyl_trans_N"/>
    <property type="match status" value="1"/>
</dbReference>
<evidence type="ECO:0000256" key="6">
    <source>
        <dbReference type="SAM" id="SignalP"/>
    </source>
</evidence>
<dbReference type="InterPro" id="IPR005794">
    <property type="entry name" value="Fmt"/>
</dbReference>
<name>D5MGR6_METO1</name>
<comment type="function">
    <text evidence="5">Attaches a formyl group to the free amino group of methionyl-tRNA(fMet). The formyl group appears to play a dual role in the initiator identity of N-formylmethionyl-tRNA by promoting its recognition by IF2 and preventing the misappropriation of this tRNA by the elongation apparatus.</text>
</comment>
<reference evidence="9 10" key="1">
    <citation type="journal article" date="2010" name="Nature">
        <title>Nitrite-driven anaerobic methane oxidation by oxygenic bacteria.</title>
        <authorList>
            <person name="Ettwig K.F."/>
            <person name="Butler M.K."/>
            <person name="Le Paslier D."/>
            <person name="Pelletier E."/>
            <person name="Mangenot S."/>
            <person name="Kuypers M.M.M."/>
            <person name="Schreiber F."/>
            <person name="Dutilh B.E."/>
            <person name="Zedelius J."/>
            <person name="de Beer D."/>
            <person name="Gloerich J."/>
            <person name="Wessels H.J.C.T."/>
            <person name="van Allen T."/>
            <person name="Luesken F."/>
            <person name="Wu M."/>
            <person name="van de Pas-Schoonen K.T."/>
            <person name="Op den Camp H.J.M."/>
            <person name="Janssen-Megens E.M."/>
            <person name="Francoijs K-J."/>
            <person name="Stunnenberg H."/>
            <person name="Weissenbach J."/>
            <person name="Jetten M.S.M."/>
            <person name="Strous M."/>
        </authorList>
    </citation>
    <scope>NUCLEOTIDE SEQUENCE [LARGE SCALE GENOMIC DNA]</scope>
</reference>
<feature type="domain" description="Formyl transferase C-terminal" evidence="8">
    <location>
        <begin position="203"/>
        <end position="301"/>
    </location>
</feature>
<dbReference type="AlphaFoldDB" id="D5MGR6"/>
<evidence type="ECO:0000256" key="2">
    <source>
        <dbReference type="ARBA" id="ARBA00012261"/>
    </source>
</evidence>
<evidence type="ECO:0000256" key="5">
    <source>
        <dbReference type="HAMAP-Rule" id="MF_00182"/>
    </source>
</evidence>
<dbReference type="InterPro" id="IPR041711">
    <property type="entry name" value="Met-tRNA-FMT_N"/>
</dbReference>
<dbReference type="PATRIC" id="fig|671143.5.peg.1674"/>
<dbReference type="Gene3D" id="3.40.50.12230">
    <property type="match status" value="1"/>
</dbReference>
<dbReference type="CDD" id="cd08704">
    <property type="entry name" value="Met_tRNA_FMT_C"/>
    <property type="match status" value="1"/>
</dbReference>
<accession>D5MGR6</accession>
<dbReference type="EMBL" id="FP565575">
    <property type="protein sequence ID" value="CBE68947.1"/>
    <property type="molecule type" value="Genomic_DNA"/>
</dbReference>
<dbReference type="KEGG" id="mox:DAMO_1897"/>
<dbReference type="PANTHER" id="PTHR11138">
    <property type="entry name" value="METHIONYL-TRNA FORMYLTRANSFERASE"/>
    <property type="match status" value="1"/>
</dbReference>
<dbReference type="InterPro" id="IPR002376">
    <property type="entry name" value="Formyl_transf_N"/>
</dbReference>
<dbReference type="NCBIfam" id="TIGR00460">
    <property type="entry name" value="fmt"/>
    <property type="match status" value="1"/>
</dbReference>
<evidence type="ECO:0000259" key="8">
    <source>
        <dbReference type="Pfam" id="PF02911"/>
    </source>
</evidence>
<comment type="similarity">
    <text evidence="1 5">Belongs to the Fmt family.</text>
</comment>
<feature type="binding site" evidence="5">
    <location>
        <begin position="109"/>
        <end position="112"/>
    </location>
    <ligand>
        <name>(6S)-5,6,7,8-tetrahydrofolate</name>
        <dbReference type="ChEBI" id="CHEBI:57453"/>
    </ligand>
</feature>
<proteinExistence type="inferred from homology"/>
<dbReference type="InterPro" id="IPR011034">
    <property type="entry name" value="Formyl_transferase-like_C_sf"/>
</dbReference>
<dbReference type="SUPFAM" id="SSF53328">
    <property type="entry name" value="Formyltransferase"/>
    <property type="match status" value="1"/>
</dbReference>
<protein>
    <recommendedName>
        <fullName evidence="2 5">Methionyl-tRNA formyltransferase</fullName>
        <ecNumber evidence="2 5">2.1.2.9</ecNumber>
    </recommendedName>
</protein>
<dbReference type="EC" id="2.1.2.9" evidence="2 5"/>
<dbReference type="CDD" id="cd08646">
    <property type="entry name" value="FMT_core_Met-tRNA-FMT_N"/>
    <property type="match status" value="1"/>
</dbReference>
<evidence type="ECO:0000256" key="1">
    <source>
        <dbReference type="ARBA" id="ARBA00010699"/>
    </source>
</evidence>
<evidence type="ECO:0000313" key="9">
    <source>
        <dbReference type="EMBL" id="CBE68947.1"/>
    </source>
</evidence>
<dbReference type="PANTHER" id="PTHR11138:SF5">
    <property type="entry name" value="METHIONYL-TRNA FORMYLTRANSFERASE, MITOCHONDRIAL"/>
    <property type="match status" value="1"/>
</dbReference>
<organism evidence="9 10">
    <name type="scientific">Methylomirabilis oxygeniifera</name>
    <dbReference type="NCBI Taxonomy" id="671143"/>
    <lineage>
        <taxon>Bacteria</taxon>
        <taxon>Candidatus Methylomirabilota</taxon>
        <taxon>Candidatus Methylomirabilia</taxon>
        <taxon>Candidatus Methylomirabilales</taxon>
        <taxon>Candidatus Methylomirabilaceae</taxon>
        <taxon>Candidatus Methylomirabilis</taxon>
    </lineage>
</organism>
<dbReference type="STRING" id="671143.DAMO_1897"/>
<dbReference type="InterPro" id="IPR005793">
    <property type="entry name" value="Formyl_trans_C"/>
</dbReference>
<keyword evidence="6" id="KW-0732">Signal</keyword>
<dbReference type="SUPFAM" id="SSF50486">
    <property type="entry name" value="FMT C-terminal domain-like"/>
    <property type="match status" value="1"/>
</dbReference>
<evidence type="ECO:0000256" key="4">
    <source>
        <dbReference type="ARBA" id="ARBA00022917"/>
    </source>
</evidence>
<dbReference type="HAMAP" id="MF_00182">
    <property type="entry name" value="Formyl_trans"/>
    <property type="match status" value="1"/>
</dbReference>
<feature type="signal peptide" evidence="6">
    <location>
        <begin position="1"/>
        <end position="21"/>
    </location>
</feature>
<keyword evidence="4 5" id="KW-0648">Protein biosynthesis</keyword>
<gene>
    <name evidence="5 9" type="primary">fmt</name>
    <name evidence="9" type="ORF">DAMO_1897</name>
</gene>